<dbReference type="PRINTS" id="PR00480">
    <property type="entry name" value="ASTACIN"/>
</dbReference>
<reference evidence="5" key="1">
    <citation type="submission" date="2025-08" db="UniProtKB">
        <authorList>
            <consortium name="RefSeq"/>
        </authorList>
    </citation>
    <scope>IDENTIFICATION</scope>
</reference>
<dbReference type="GO" id="GO:0008237">
    <property type="term" value="F:metallopeptidase activity"/>
    <property type="evidence" value="ECO:0007669"/>
    <property type="project" value="UniProtKB-KW"/>
</dbReference>
<feature type="binding site" evidence="1">
    <location>
        <position position="139"/>
    </location>
    <ligand>
        <name>Zn(2+)</name>
        <dbReference type="ChEBI" id="CHEBI:29105"/>
        <note>catalytic</note>
    </ligand>
</feature>
<dbReference type="RefSeq" id="XP_065661593.1">
    <property type="nucleotide sequence ID" value="XM_065805521.1"/>
</dbReference>
<dbReference type="Pfam" id="PF01400">
    <property type="entry name" value="Astacin"/>
    <property type="match status" value="1"/>
</dbReference>
<gene>
    <name evidence="5" type="primary">LOC100213063</name>
</gene>
<feature type="active site" evidence="1">
    <location>
        <position position="140"/>
    </location>
</feature>
<feature type="domain" description="Peptidase M12A" evidence="3">
    <location>
        <begin position="48"/>
        <end position="241"/>
    </location>
</feature>
<feature type="signal peptide" evidence="2">
    <location>
        <begin position="1"/>
        <end position="18"/>
    </location>
</feature>
<evidence type="ECO:0000313" key="4">
    <source>
        <dbReference type="Proteomes" id="UP001652625"/>
    </source>
</evidence>
<proteinExistence type="predicted"/>
<feature type="binding site" evidence="1">
    <location>
        <position position="143"/>
    </location>
    <ligand>
        <name>Zn(2+)</name>
        <dbReference type="ChEBI" id="CHEBI:29105"/>
        <note>catalytic</note>
    </ligand>
</feature>
<evidence type="ECO:0000259" key="3">
    <source>
        <dbReference type="PROSITE" id="PS51864"/>
    </source>
</evidence>
<dbReference type="PANTHER" id="PTHR10127">
    <property type="entry name" value="DISCOIDIN, CUB, EGF, LAMININ , AND ZINC METALLOPROTEASE DOMAIN CONTAINING"/>
    <property type="match status" value="1"/>
</dbReference>
<dbReference type="InterPro" id="IPR034035">
    <property type="entry name" value="Astacin-like_dom"/>
</dbReference>
<organism evidence="4 5">
    <name type="scientific">Hydra vulgaris</name>
    <name type="common">Hydra</name>
    <name type="synonym">Hydra attenuata</name>
    <dbReference type="NCBI Taxonomy" id="6087"/>
    <lineage>
        <taxon>Eukaryota</taxon>
        <taxon>Metazoa</taxon>
        <taxon>Cnidaria</taxon>
        <taxon>Hydrozoa</taxon>
        <taxon>Hydroidolina</taxon>
        <taxon>Anthoathecata</taxon>
        <taxon>Aplanulata</taxon>
        <taxon>Hydridae</taxon>
        <taxon>Hydra</taxon>
    </lineage>
</organism>
<sequence length="242" mass="27499">MRKLVLVCMCIVFQTSKALPAKKMVVEGDILVTKNVAEFMVGSGRKRKAMKGDIMQWEGGIIPYSISSDIEPQVRQIIDNSFKVYELKTCLKFVPAKTTDNDYIHFIKDKGCYSAIGRQGGEQVISIGDGCQTQMHVLHELMHGIGFFHEQSRFDRELYVNILWWNIADDAFKNFASYDHGKLDTLGAPYDKHSILHYNNKAFSKYGDNTIESIDNPEEELGGESLSDIDIQQINKLYNCNL</sequence>
<comment type="cofactor">
    <cofactor evidence="1 2">
        <name>Zn(2+)</name>
        <dbReference type="ChEBI" id="CHEBI:29105"/>
    </cofactor>
    <text evidence="1 2">Binds 1 zinc ion per subunit.</text>
</comment>
<feature type="binding site" evidence="1">
    <location>
        <position position="149"/>
    </location>
    <ligand>
        <name>Zn(2+)</name>
        <dbReference type="ChEBI" id="CHEBI:29105"/>
        <note>catalytic</note>
    </ligand>
</feature>
<accession>A0ABM4CIM3</accession>
<keyword evidence="1 2" id="KW-0862">Zinc</keyword>
<dbReference type="CDD" id="cd04280">
    <property type="entry name" value="ZnMc_astacin_like"/>
    <property type="match status" value="1"/>
</dbReference>
<keyword evidence="2" id="KW-0732">Signal</keyword>
<dbReference type="EC" id="3.4.24.-" evidence="2"/>
<dbReference type="GeneID" id="100213063"/>
<dbReference type="InterPro" id="IPR024079">
    <property type="entry name" value="MetalloPept_cat_dom_sf"/>
</dbReference>
<name>A0ABM4CIM3_HYDVU</name>
<keyword evidence="1 2" id="KW-0482">Metalloprotease</keyword>
<keyword evidence="1 2" id="KW-0479">Metal-binding</keyword>
<comment type="caution">
    <text evidence="1">Lacks conserved residue(s) required for the propagation of feature annotation.</text>
</comment>
<dbReference type="SUPFAM" id="SSF55486">
    <property type="entry name" value="Metalloproteases ('zincins'), catalytic domain"/>
    <property type="match status" value="1"/>
</dbReference>
<dbReference type="InterPro" id="IPR006026">
    <property type="entry name" value="Peptidase_Metallo"/>
</dbReference>
<dbReference type="PANTHER" id="PTHR10127:SF901">
    <property type="entry name" value="METALLOENDOPEPTIDASE"/>
    <property type="match status" value="1"/>
</dbReference>
<keyword evidence="1 2" id="KW-0645">Protease</keyword>
<feature type="chain" id="PRO_5044990352" description="Metalloendopeptidase" evidence="2">
    <location>
        <begin position="19"/>
        <end position="242"/>
    </location>
</feature>
<keyword evidence="1 2" id="KW-0378">Hydrolase</keyword>
<dbReference type="SMART" id="SM00235">
    <property type="entry name" value="ZnMc"/>
    <property type="match status" value="1"/>
</dbReference>
<dbReference type="PROSITE" id="PS51864">
    <property type="entry name" value="ASTACIN"/>
    <property type="match status" value="1"/>
</dbReference>
<evidence type="ECO:0000313" key="5">
    <source>
        <dbReference type="RefSeq" id="XP_065661593.1"/>
    </source>
</evidence>
<evidence type="ECO:0000256" key="2">
    <source>
        <dbReference type="RuleBase" id="RU361183"/>
    </source>
</evidence>
<dbReference type="Gene3D" id="3.40.390.10">
    <property type="entry name" value="Collagenase (Catalytic Domain)"/>
    <property type="match status" value="1"/>
</dbReference>
<evidence type="ECO:0000256" key="1">
    <source>
        <dbReference type="PROSITE-ProRule" id="PRU01211"/>
    </source>
</evidence>
<dbReference type="Proteomes" id="UP001652625">
    <property type="component" value="Chromosome 09"/>
</dbReference>
<keyword evidence="4" id="KW-1185">Reference proteome</keyword>
<dbReference type="InterPro" id="IPR001506">
    <property type="entry name" value="Peptidase_M12A"/>
</dbReference>
<protein>
    <recommendedName>
        <fullName evidence="2">Metalloendopeptidase</fullName>
        <ecNumber evidence="2">3.4.24.-</ecNumber>
    </recommendedName>
</protein>